<dbReference type="CDD" id="cd15482">
    <property type="entry name" value="Sialidase_non-viral"/>
    <property type="match status" value="1"/>
</dbReference>
<evidence type="ECO:0000313" key="1">
    <source>
        <dbReference type="EMBL" id="OBY65935.1"/>
    </source>
</evidence>
<name>A0A1B8U253_9FLAO</name>
<sequence>MKRISLLISVFLLIICCTTEYIPRNIDAIEIETFKMEGTSIRAIITLDENNVAYAGSDGSFGFKTDKGISLHTQNIKYQDSIAPNFRSLAFNGTDYFALSIANPALLYKISEDEYSLVYKEEHAKVFYDSMHFFDDNIHGIAVGDPTENCASIILTDDAGKTWKKLSCESLPKFEEGEAFFAASNTNIKTMGSTVWIASGGTKARVLKSDDFGQTWQIFETPFIQGNRPQGIYAMDFADKNNGIIIGGDYSKPLENKANKAITKDGGKTWVLVADNQNPNYKSCVQYVPNTNGKEVFAVGKTGVSFSNDGGVSWKDVSDESYYSIQFVDKNTAWLSGDEKIGKLILK</sequence>
<gene>
    <name evidence="1" type="ORF">LPB3_02795</name>
</gene>
<dbReference type="AlphaFoldDB" id="A0A1B8U253"/>
<keyword evidence="2" id="KW-1185">Reference proteome</keyword>
<dbReference type="KEGG" id="pob:LPB03_02285"/>
<dbReference type="STRING" id="1774273.LPB03_02285"/>
<dbReference type="Proteomes" id="UP000092584">
    <property type="component" value="Unassembled WGS sequence"/>
</dbReference>
<dbReference type="PANTHER" id="PTHR47199:SF2">
    <property type="entry name" value="PHOTOSYSTEM II STABILITY_ASSEMBLY FACTOR HCF136, CHLOROPLASTIC"/>
    <property type="match status" value="1"/>
</dbReference>
<accession>A0A1B8U253</accession>
<reference evidence="2" key="1">
    <citation type="submission" date="2016-02" db="EMBL/GenBank/DDBJ databases">
        <authorList>
            <person name="Shin S.-K."/>
            <person name="Yi H."/>
            <person name="Kim E."/>
        </authorList>
    </citation>
    <scope>NUCLEOTIDE SEQUENCE [LARGE SCALE GENOMIC DNA]</scope>
    <source>
        <strain evidence="2">LPB0003</strain>
    </source>
</reference>
<dbReference type="InterPro" id="IPR015943">
    <property type="entry name" value="WD40/YVTN_repeat-like_dom_sf"/>
</dbReference>
<dbReference type="RefSeq" id="WP_065318076.1">
    <property type="nucleotide sequence ID" value="NZ_CP017477.1"/>
</dbReference>
<dbReference type="Gene3D" id="2.130.10.10">
    <property type="entry name" value="YVTN repeat-like/Quinoprotein amine dehydrogenase"/>
    <property type="match status" value="1"/>
</dbReference>
<evidence type="ECO:0000313" key="2">
    <source>
        <dbReference type="Proteomes" id="UP000092584"/>
    </source>
</evidence>
<comment type="caution">
    <text evidence="1">The sequence shown here is derived from an EMBL/GenBank/DDBJ whole genome shotgun (WGS) entry which is preliminary data.</text>
</comment>
<dbReference type="SUPFAM" id="SSF110296">
    <property type="entry name" value="Oligoxyloglucan reducing end-specific cellobiohydrolase"/>
    <property type="match status" value="1"/>
</dbReference>
<dbReference type="PANTHER" id="PTHR47199">
    <property type="entry name" value="PHOTOSYSTEM II STABILITY/ASSEMBLY FACTOR HCF136, CHLOROPLASTIC"/>
    <property type="match status" value="1"/>
</dbReference>
<dbReference type="OrthoDB" id="9813892at2"/>
<dbReference type="EMBL" id="LSFM01000013">
    <property type="protein sequence ID" value="OBY65935.1"/>
    <property type="molecule type" value="Genomic_DNA"/>
</dbReference>
<protein>
    <submittedName>
        <fullName evidence="1">Oxidoreductase</fullName>
    </submittedName>
</protein>
<organism evidence="1 2">
    <name type="scientific">Polaribacter vadi</name>
    <dbReference type="NCBI Taxonomy" id="1774273"/>
    <lineage>
        <taxon>Bacteria</taxon>
        <taxon>Pseudomonadati</taxon>
        <taxon>Bacteroidota</taxon>
        <taxon>Flavobacteriia</taxon>
        <taxon>Flavobacteriales</taxon>
        <taxon>Flavobacteriaceae</taxon>
    </lineage>
</organism>
<proteinExistence type="predicted"/>